<dbReference type="SUPFAM" id="SSF117143">
    <property type="entry name" value="Flagellar hook protein flgE"/>
    <property type="match status" value="1"/>
</dbReference>
<organism evidence="8 9">
    <name type="scientific">Candidatus Nitronauta litoralis</name>
    <dbReference type="NCBI Taxonomy" id="2705533"/>
    <lineage>
        <taxon>Bacteria</taxon>
        <taxon>Pseudomonadati</taxon>
        <taxon>Nitrospinota/Tectimicrobiota group</taxon>
        <taxon>Nitrospinota</taxon>
        <taxon>Nitrospinia</taxon>
        <taxon>Nitrospinales</taxon>
        <taxon>Nitrospinaceae</taxon>
        <taxon>Candidatus Nitronauta</taxon>
    </lineage>
</organism>
<dbReference type="NCBIfam" id="TIGR03506">
    <property type="entry name" value="FlgEFG_subfam"/>
    <property type="match status" value="1"/>
</dbReference>
<dbReference type="InterPro" id="IPR001444">
    <property type="entry name" value="Flag_bb_rod_N"/>
</dbReference>
<dbReference type="Pfam" id="PF00460">
    <property type="entry name" value="Flg_bb_rod"/>
    <property type="match status" value="1"/>
</dbReference>
<evidence type="ECO:0000313" key="9">
    <source>
        <dbReference type="Proteomes" id="UP000594688"/>
    </source>
</evidence>
<dbReference type="InterPro" id="IPR010930">
    <property type="entry name" value="Flg_bb/hook_C_dom"/>
</dbReference>
<feature type="domain" description="Flagellar basal body rod protein N-terminal" evidence="5">
    <location>
        <begin position="5"/>
        <end position="35"/>
    </location>
</feature>
<dbReference type="InterPro" id="IPR037925">
    <property type="entry name" value="FlgE/F/G-like"/>
</dbReference>
<evidence type="ECO:0000256" key="2">
    <source>
        <dbReference type="ARBA" id="ARBA00009677"/>
    </source>
</evidence>
<dbReference type="GO" id="GO:0071978">
    <property type="term" value="P:bacterial-type flagellum-dependent swarming motility"/>
    <property type="evidence" value="ECO:0007669"/>
    <property type="project" value="TreeGrafter"/>
</dbReference>
<dbReference type="NCBIfam" id="TIGR02490">
    <property type="entry name" value="flgF"/>
    <property type="match status" value="1"/>
</dbReference>
<evidence type="ECO:0000259" key="7">
    <source>
        <dbReference type="Pfam" id="PF22692"/>
    </source>
</evidence>
<reference evidence="8 9" key="1">
    <citation type="submission" date="2020-02" db="EMBL/GenBank/DDBJ databases">
        <title>Genomic and physiological characterization of two novel Nitrospinaceae genera.</title>
        <authorList>
            <person name="Mueller A.J."/>
            <person name="Jung M.-Y."/>
            <person name="Strachan C.R."/>
            <person name="Herbold C.W."/>
            <person name="Kirkegaard R.H."/>
            <person name="Daims H."/>
        </authorList>
    </citation>
    <scope>NUCLEOTIDE SEQUENCE [LARGE SCALE GENOMIC DNA]</scope>
    <source>
        <strain evidence="8">EB</strain>
    </source>
</reference>
<evidence type="ECO:0000259" key="6">
    <source>
        <dbReference type="Pfam" id="PF06429"/>
    </source>
</evidence>
<keyword evidence="8" id="KW-0969">Cilium</keyword>
<sequence>MQESLYIAASGGMIQQRKMETLANNLANVSTSGFKKDSLVFKEILPGLNPNLDFESSKQALQEPRYSNRSVSYAGLTDFATHYSQGGLTATQNPLDLALEGDGFFKVGTEEGPRYTRKGNFHLDENNRIVSASGLPLLSPKDQEIVVPSNGGTITIDPQGTVTVGDAVQAITVGKLDVVHFGDKSQLKKDGESLFRQVAGDPPEKAPASTTIRQGFVESSNVNLVQEMTTMIQTIRTFEAMQKLIQTIDDLNGQSINSIARVA</sequence>
<dbReference type="PANTHER" id="PTHR30435">
    <property type="entry name" value="FLAGELLAR PROTEIN"/>
    <property type="match status" value="1"/>
</dbReference>
<dbReference type="InterPro" id="IPR019776">
    <property type="entry name" value="Flagellar_basal_body_rod_CS"/>
</dbReference>
<evidence type="ECO:0000313" key="8">
    <source>
        <dbReference type="EMBL" id="QPJ61415.1"/>
    </source>
</evidence>
<feature type="domain" description="Flagellar hook protein FlgE/F/G-like D1" evidence="7">
    <location>
        <begin position="98"/>
        <end position="164"/>
    </location>
</feature>
<keyword evidence="8" id="KW-0282">Flagellum</keyword>
<dbReference type="KEGG" id="nli:G3M70_05735"/>
<protein>
    <submittedName>
        <fullName evidence="8">Flagellar basal-body rod protein FlgF</fullName>
    </submittedName>
</protein>
<dbReference type="Pfam" id="PF06429">
    <property type="entry name" value="Flg_bbr_C"/>
    <property type="match status" value="1"/>
</dbReference>
<dbReference type="PROSITE" id="PS00588">
    <property type="entry name" value="FLAGELLA_BB_ROD"/>
    <property type="match status" value="1"/>
</dbReference>
<dbReference type="EMBL" id="CP048685">
    <property type="protein sequence ID" value="QPJ61415.1"/>
    <property type="molecule type" value="Genomic_DNA"/>
</dbReference>
<gene>
    <name evidence="8" type="primary">flgF</name>
    <name evidence="8" type="ORF">G3M70_05735</name>
</gene>
<keyword evidence="8" id="KW-0966">Cell projection</keyword>
<evidence type="ECO:0000256" key="1">
    <source>
        <dbReference type="ARBA" id="ARBA00004117"/>
    </source>
</evidence>
<evidence type="ECO:0000256" key="4">
    <source>
        <dbReference type="RuleBase" id="RU362116"/>
    </source>
</evidence>
<name>A0A7T0FZC4_9BACT</name>
<evidence type="ECO:0000256" key="3">
    <source>
        <dbReference type="ARBA" id="ARBA00023143"/>
    </source>
</evidence>
<evidence type="ECO:0000259" key="5">
    <source>
        <dbReference type="Pfam" id="PF00460"/>
    </source>
</evidence>
<comment type="similarity">
    <text evidence="2 4">Belongs to the flagella basal body rod proteins family.</text>
</comment>
<dbReference type="InterPro" id="IPR012836">
    <property type="entry name" value="FlgF"/>
</dbReference>
<dbReference type="InterPro" id="IPR053967">
    <property type="entry name" value="LlgE_F_G-like_D1"/>
</dbReference>
<dbReference type="Proteomes" id="UP000594688">
    <property type="component" value="Chromosome"/>
</dbReference>
<dbReference type="Pfam" id="PF22692">
    <property type="entry name" value="LlgE_F_G_D1"/>
    <property type="match status" value="1"/>
</dbReference>
<dbReference type="PANTHER" id="PTHR30435:SF19">
    <property type="entry name" value="FLAGELLAR BASAL-BODY ROD PROTEIN FLGG"/>
    <property type="match status" value="1"/>
</dbReference>
<keyword evidence="3 4" id="KW-0975">Bacterial flagellum</keyword>
<accession>A0A7T0FZC4</accession>
<dbReference type="GO" id="GO:0030694">
    <property type="term" value="C:bacterial-type flagellum basal body, rod"/>
    <property type="evidence" value="ECO:0007669"/>
    <property type="project" value="InterPro"/>
</dbReference>
<feature type="domain" description="Flagellar basal-body/hook protein C-terminal" evidence="6">
    <location>
        <begin position="213"/>
        <end position="257"/>
    </location>
</feature>
<dbReference type="AlphaFoldDB" id="A0A7T0FZC4"/>
<proteinExistence type="inferred from homology"/>
<comment type="subcellular location">
    <subcellularLocation>
        <location evidence="1 4">Bacterial flagellum basal body</location>
    </subcellularLocation>
</comment>
<dbReference type="InterPro" id="IPR020013">
    <property type="entry name" value="Flagellar_FlgE/F/G"/>
</dbReference>